<evidence type="ECO:0000313" key="3">
    <source>
        <dbReference type="Proteomes" id="UP000234681"/>
    </source>
</evidence>
<protein>
    <submittedName>
        <fullName evidence="2">RCG34876</fullName>
    </submittedName>
</protein>
<sequence length="51" mass="5906">MGKNWMPGTGLGLLKPKRNQKIKINLRRPEPSGMREEKVHRVGGRNNQKLR</sequence>
<dbReference type="Proteomes" id="UP000234681">
    <property type="component" value="Chromosome 10"/>
</dbReference>
<name>A6HFY5_RAT</name>
<evidence type="ECO:0000313" key="2">
    <source>
        <dbReference type="EMBL" id="EDM04940.1"/>
    </source>
</evidence>
<evidence type="ECO:0000256" key="1">
    <source>
        <dbReference type="SAM" id="MobiDB-lite"/>
    </source>
</evidence>
<gene>
    <name evidence="2" type="ORF">rCG_34876</name>
</gene>
<dbReference type="AlphaFoldDB" id="A6HFY5"/>
<reference evidence="2 3" key="1">
    <citation type="submission" date="2005-07" db="EMBL/GenBank/DDBJ databases">
        <authorList>
            <person name="Mural R.J."/>
            <person name="Li P.W."/>
            <person name="Adams M.D."/>
            <person name="Amanatides P.G."/>
            <person name="Baden-Tillson H."/>
            <person name="Barnstead M."/>
            <person name="Chin S.H."/>
            <person name="Dew I."/>
            <person name="Evans C.A."/>
            <person name="Ferriera S."/>
            <person name="Flanigan M."/>
            <person name="Fosler C."/>
            <person name="Glodek A."/>
            <person name="Gu Z."/>
            <person name="Holt R.A."/>
            <person name="Jennings D."/>
            <person name="Kraft C.L."/>
            <person name="Lu F."/>
            <person name="Nguyen T."/>
            <person name="Nusskern D.R."/>
            <person name="Pfannkoch C.M."/>
            <person name="Sitter C."/>
            <person name="Sutton G.G."/>
            <person name="Venter J.C."/>
            <person name="Wang Z."/>
            <person name="Woodage T."/>
            <person name="Zheng X.H."/>
            <person name="Zhong F."/>
        </authorList>
    </citation>
    <scope>NUCLEOTIDE SEQUENCE [LARGE SCALE GENOMIC DNA]</scope>
    <source>
        <strain>BN</strain>
        <strain evidence="3">Sprague-Dawley</strain>
    </source>
</reference>
<accession>A6HFY5</accession>
<feature type="compositionally biased region" description="Basic and acidic residues" evidence="1">
    <location>
        <begin position="27"/>
        <end position="40"/>
    </location>
</feature>
<dbReference type="EMBL" id="CH473948">
    <property type="protein sequence ID" value="EDM04940.1"/>
    <property type="molecule type" value="Genomic_DNA"/>
</dbReference>
<organism evidence="2 3">
    <name type="scientific">Rattus norvegicus</name>
    <name type="common">Rat</name>
    <dbReference type="NCBI Taxonomy" id="10116"/>
    <lineage>
        <taxon>Eukaryota</taxon>
        <taxon>Metazoa</taxon>
        <taxon>Chordata</taxon>
        <taxon>Craniata</taxon>
        <taxon>Vertebrata</taxon>
        <taxon>Euteleostomi</taxon>
        <taxon>Mammalia</taxon>
        <taxon>Eutheria</taxon>
        <taxon>Euarchontoglires</taxon>
        <taxon>Glires</taxon>
        <taxon>Rodentia</taxon>
        <taxon>Myomorpha</taxon>
        <taxon>Muroidea</taxon>
        <taxon>Muridae</taxon>
        <taxon>Murinae</taxon>
        <taxon>Rattus</taxon>
    </lineage>
</organism>
<proteinExistence type="predicted"/>
<feature type="region of interest" description="Disordered" evidence="1">
    <location>
        <begin position="27"/>
        <end position="51"/>
    </location>
</feature>